<keyword evidence="2 4" id="KW-0819">tRNA processing</keyword>
<dbReference type="Pfam" id="PF01416">
    <property type="entry name" value="PseudoU_synth_1"/>
    <property type="match status" value="2"/>
</dbReference>
<dbReference type="CDD" id="cd02570">
    <property type="entry name" value="PseudoU_synth_EcTruA"/>
    <property type="match status" value="1"/>
</dbReference>
<dbReference type="NCBIfam" id="TIGR00071">
    <property type="entry name" value="hisT_truA"/>
    <property type="match status" value="1"/>
</dbReference>
<keyword evidence="3 4" id="KW-0413">Isomerase</keyword>
<dbReference type="EC" id="5.4.99.12" evidence="4"/>
<dbReference type="SUPFAM" id="SSF55120">
    <property type="entry name" value="Pseudouridine synthase"/>
    <property type="match status" value="1"/>
</dbReference>
<dbReference type="Proteomes" id="UP000199686">
    <property type="component" value="Unassembled WGS sequence"/>
</dbReference>
<evidence type="ECO:0000313" key="11">
    <source>
        <dbReference type="Proteomes" id="UP000195947"/>
    </source>
</evidence>
<feature type="binding site" evidence="4 6">
    <location>
        <position position="161"/>
    </location>
    <ligand>
        <name>substrate</name>
    </ligand>
</feature>
<dbReference type="InterPro" id="IPR020097">
    <property type="entry name" value="PsdUridine_synth_TruA_a/b_dom"/>
</dbReference>
<evidence type="ECO:0000256" key="3">
    <source>
        <dbReference type="ARBA" id="ARBA00023235"/>
    </source>
</evidence>
<dbReference type="AlphaFoldDB" id="A0AB38BLX9"/>
<comment type="subunit">
    <text evidence="4">Homodimer.</text>
</comment>
<feature type="active site" description="Nucleophile" evidence="4 5">
    <location>
        <position position="103"/>
    </location>
</feature>
<dbReference type="Proteomes" id="UP000195947">
    <property type="component" value="Unassembled WGS sequence"/>
</dbReference>
<gene>
    <name evidence="4" type="primary">truA</name>
    <name evidence="10" type="ORF">SAMN04488507_10882</name>
    <name evidence="9" type="ORF">TFLO_3060</name>
</gene>
<evidence type="ECO:0000313" key="12">
    <source>
        <dbReference type="Proteomes" id="UP000199686"/>
    </source>
</evidence>
<evidence type="ECO:0000256" key="4">
    <source>
        <dbReference type="HAMAP-Rule" id="MF_00171"/>
    </source>
</evidence>
<dbReference type="InterPro" id="IPR020103">
    <property type="entry name" value="PsdUridine_synth_cat_dom_sf"/>
</dbReference>
<proteinExistence type="inferred from homology"/>
<dbReference type="InterPro" id="IPR001406">
    <property type="entry name" value="PsdUridine_synth_TruA"/>
</dbReference>
<comment type="similarity">
    <text evidence="1 4 7">Belongs to the tRNA pseudouridine synthase TruA family.</text>
</comment>
<dbReference type="FunFam" id="3.30.70.580:FF:000001">
    <property type="entry name" value="tRNA pseudouridine synthase A"/>
    <property type="match status" value="1"/>
</dbReference>
<name>A0AB38BLX9_9LACT</name>
<dbReference type="GO" id="GO:0031119">
    <property type="term" value="P:tRNA pseudouridine synthesis"/>
    <property type="evidence" value="ECO:0007669"/>
    <property type="project" value="UniProtKB-UniRule"/>
</dbReference>
<protein>
    <recommendedName>
        <fullName evidence="4">tRNA pseudouridine synthase A</fullName>
        <ecNumber evidence="4">5.4.99.12</ecNumber>
    </recommendedName>
    <alternativeName>
        <fullName evidence="4">tRNA pseudouridine(38-40) synthase</fullName>
    </alternativeName>
    <alternativeName>
        <fullName evidence="4">tRNA pseudouridylate synthase I</fullName>
    </alternativeName>
    <alternativeName>
        <fullName evidence="4">tRNA-uridine isomerase I</fullName>
    </alternativeName>
</protein>
<dbReference type="PIRSF" id="PIRSF001430">
    <property type="entry name" value="tRNA_psdUrid_synth"/>
    <property type="match status" value="1"/>
</dbReference>
<accession>A0AB38BLX9</accession>
<comment type="function">
    <text evidence="4">Formation of pseudouridine at positions 38, 39 and 40 in the anticodon stem and loop of transfer RNAs.</text>
</comment>
<dbReference type="GO" id="GO:0160147">
    <property type="term" value="F:tRNA pseudouridine(38-40) synthase activity"/>
    <property type="evidence" value="ECO:0007669"/>
    <property type="project" value="UniProtKB-EC"/>
</dbReference>
<evidence type="ECO:0000256" key="1">
    <source>
        <dbReference type="ARBA" id="ARBA00009375"/>
    </source>
</evidence>
<keyword evidence="11" id="KW-1185">Reference proteome</keyword>
<reference evidence="10 12" key="2">
    <citation type="submission" date="2016-10" db="EMBL/GenBank/DDBJ databases">
        <authorList>
            <person name="Varghese N."/>
            <person name="Submissions S."/>
        </authorList>
    </citation>
    <scope>NUCLEOTIDE SEQUENCE [LARGE SCALE GENOMIC DNA]</scope>
    <source>
        <strain evidence="10 12">DSM 2094</strain>
    </source>
</reference>
<dbReference type="Gene3D" id="3.30.70.580">
    <property type="entry name" value="Pseudouridine synthase I, catalytic domain, N-terminal subdomain"/>
    <property type="match status" value="1"/>
</dbReference>
<dbReference type="GO" id="GO:0003723">
    <property type="term" value="F:RNA binding"/>
    <property type="evidence" value="ECO:0007669"/>
    <property type="project" value="InterPro"/>
</dbReference>
<evidence type="ECO:0000313" key="9">
    <source>
        <dbReference type="EMBL" id="CZR05585.1"/>
    </source>
</evidence>
<dbReference type="HAMAP" id="MF_00171">
    <property type="entry name" value="TruA"/>
    <property type="match status" value="1"/>
</dbReference>
<evidence type="ECO:0000256" key="5">
    <source>
        <dbReference type="PIRSR" id="PIRSR001430-1"/>
    </source>
</evidence>
<organism evidence="10 12">
    <name type="scientific">Trichococcus flocculiformis</name>
    <dbReference type="NCBI Taxonomy" id="82803"/>
    <lineage>
        <taxon>Bacteria</taxon>
        <taxon>Bacillati</taxon>
        <taxon>Bacillota</taxon>
        <taxon>Bacilli</taxon>
        <taxon>Lactobacillales</taxon>
        <taxon>Carnobacteriaceae</taxon>
        <taxon>Trichococcus</taxon>
    </lineage>
</organism>
<evidence type="ECO:0000256" key="6">
    <source>
        <dbReference type="PIRSR" id="PIRSR001430-2"/>
    </source>
</evidence>
<feature type="domain" description="Pseudouridine synthase I TruA alpha/beta" evidence="8">
    <location>
        <begin position="58"/>
        <end position="154"/>
    </location>
</feature>
<dbReference type="InterPro" id="IPR020094">
    <property type="entry name" value="TruA/RsuA/RluB/E/F_N"/>
</dbReference>
<dbReference type="InterPro" id="IPR020095">
    <property type="entry name" value="PsdUridine_synth_TruA_C"/>
</dbReference>
<dbReference type="PANTHER" id="PTHR11142:SF0">
    <property type="entry name" value="TRNA PSEUDOURIDINE SYNTHASE-LIKE 1"/>
    <property type="match status" value="1"/>
</dbReference>
<evidence type="ECO:0000256" key="7">
    <source>
        <dbReference type="RuleBase" id="RU003792"/>
    </source>
</evidence>
<comment type="caution">
    <text evidence="4">Lacks conserved residue(s) required for the propagation of feature annotation.</text>
</comment>
<evidence type="ECO:0000256" key="2">
    <source>
        <dbReference type="ARBA" id="ARBA00022694"/>
    </source>
</evidence>
<evidence type="ECO:0000313" key="10">
    <source>
        <dbReference type="EMBL" id="SFI24641.1"/>
    </source>
</evidence>
<dbReference type="EMBL" id="FJMZ01000073">
    <property type="protein sequence ID" value="CZR05585.1"/>
    <property type="molecule type" value="Genomic_DNA"/>
</dbReference>
<dbReference type="EMBL" id="FOQC01000088">
    <property type="protein sequence ID" value="SFI24641.1"/>
    <property type="molecule type" value="Genomic_DNA"/>
</dbReference>
<comment type="catalytic activity">
    <reaction evidence="4 7">
        <text>uridine(38/39/40) in tRNA = pseudouridine(38/39/40) in tRNA</text>
        <dbReference type="Rhea" id="RHEA:22376"/>
        <dbReference type="Rhea" id="RHEA-COMP:10085"/>
        <dbReference type="Rhea" id="RHEA-COMP:10087"/>
        <dbReference type="ChEBI" id="CHEBI:65314"/>
        <dbReference type="ChEBI" id="CHEBI:65315"/>
        <dbReference type="EC" id="5.4.99.12"/>
    </reaction>
</comment>
<evidence type="ECO:0000259" key="8">
    <source>
        <dbReference type="Pfam" id="PF01416"/>
    </source>
</evidence>
<dbReference type="Gene3D" id="3.30.70.660">
    <property type="entry name" value="Pseudouridine synthase I, catalytic domain, C-terminal subdomain"/>
    <property type="match status" value="1"/>
</dbReference>
<reference evidence="9 11" key="1">
    <citation type="submission" date="2016-02" db="EMBL/GenBank/DDBJ databases">
        <authorList>
            <person name="Strepis N."/>
        </authorList>
    </citation>
    <scope>NUCLEOTIDE SEQUENCE [LARGE SCALE GENOMIC DNA]</scope>
    <source>
        <strain evidence="9">Trichococcus flocculiformis</strain>
    </source>
</reference>
<feature type="domain" description="Pseudouridine synthase I TruA alpha/beta" evidence="8">
    <location>
        <begin position="194"/>
        <end position="296"/>
    </location>
</feature>
<comment type="caution">
    <text evidence="10">The sequence shown here is derived from an EMBL/GenBank/DDBJ whole genome shotgun (WGS) entry which is preliminary data.</text>
</comment>
<dbReference type="PANTHER" id="PTHR11142">
    <property type="entry name" value="PSEUDOURIDYLATE SYNTHASE"/>
    <property type="match status" value="1"/>
</dbReference>
<sequence>MDREKPPSLLDLIEKSKDSTKTPQTSMISVIIQEYKACNDAQNPMFKGDKMRNIKMTIEYDGGRYLGWQRLGDSDKTIQGKIENILSAMTGEEIEIIGSGRTDAGTHARGQVANFKTTSKMDLKAMQDHLIRYLPRDIVVKELEEVPERFHARYHAAGKTYSYHVWNNVVPSAFERHYSYHYPGHLDMDRMNAACQKLVGKHDFLGFSSLKKSKKSTIRTINEITVQQEGNLLHFSFTGEGFLYNMVRIMMGTILEIGAGTMEPEYIDVIFKSGIRSEAGMTVPSHGLFLDAVYYD</sequence>